<dbReference type="AlphaFoldDB" id="A0A0A8YUV0"/>
<dbReference type="EMBL" id="GBRH01268737">
    <property type="protein sequence ID" value="JAD29158.1"/>
    <property type="molecule type" value="Transcribed_RNA"/>
</dbReference>
<evidence type="ECO:0000313" key="1">
    <source>
        <dbReference type="EMBL" id="JAD29158.1"/>
    </source>
</evidence>
<name>A0A0A8YUV0_ARUDO</name>
<sequence>MRSWPVYEYVCASVSCITNRSVWEIMMNE</sequence>
<organism evidence="1">
    <name type="scientific">Arundo donax</name>
    <name type="common">Giant reed</name>
    <name type="synonym">Donax arundinaceus</name>
    <dbReference type="NCBI Taxonomy" id="35708"/>
    <lineage>
        <taxon>Eukaryota</taxon>
        <taxon>Viridiplantae</taxon>
        <taxon>Streptophyta</taxon>
        <taxon>Embryophyta</taxon>
        <taxon>Tracheophyta</taxon>
        <taxon>Spermatophyta</taxon>
        <taxon>Magnoliopsida</taxon>
        <taxon>Liliopsida</taxon>
        <taxon>Poales</taxon>
        <taxon>Poaceae</taxon>
        <taxon>PACMAD clade</taxon>
        <taxon>Arundinoideae</taxon>
        <taxon>Arundineae</taxon>
        <taxon>Arundo</taxon>
    </lineage>
</organism>
<reference evidence="1" key="1">
    <citation type="submission" date="2014-09" db="EMBL/GenBank/DDBJ databases">
        <authorList>
            <person name="Magalhaes I.L.F."/>
            <person name="Oliveira U."/>
            <person name="Santos F.R."/>
            <person name="Vidigal T.H.D.A."/>
            <person name="Brescovit A.D."/>
            <person name="Santos A.J."/>
        </authorList>
    </citation>
    <scope>NUCLEOTIDE SEQUENCE</scope>
    <source>
        <tissue evidence="1">Shoot tissue taken approximately 20 cm above the soil surface</tissue>
    </source>
</reference>
<reference evidence="1" key="2">
    <citation type="journal article" date="2015" name="Data Brief">
        <title>Shoot transcriptome of the giant reed, Arundo donax.</title>
        <authorList>
            <person name="Barrero R.A."/>
            <person name="Guerrero F.D."/>
            <person name="Moolhuijzen P."/>
            <person name="Goolsby J.A."/>
            <person name="Tidwell J."/>
            <person name="Bellgard S.E."/>
            <person name="Bellgard M.I."/>
        </authorList>
    </citation>
    <scope>NUCLEOTIDE SEQUENCE</scope>
    <source>
        <tissue evidence="1">Shoot tissue taken approximately 20 cm above the soil surface</tissue>
    </source>
</reference>
<proteinExistence type="predicted"/>
<accession>A0A0A8YUV0</accession>
<protein>
    <submittedName>
        <fullName evidence="1">Uncharacterized protein</fullName>
    </submittedName>
</protein>